<evidence type="ECO:0000259" key="16">
    <source>
        <dbReference type="PROSITE" id="PS51745"/>
    </source>
</evidence>
<keyword evidence="13" id="KW-0678">Repressor</keyword>
<dbReference type="PANTHER" id="PTHR48021:SF25">
    <property type="entry name" value="SUGAR TRANSPORTER ERD6-LIKE 5"/>
    <property type="match status" value="1"/>
</dbReference>
<keyword evidence="5 17" id="KW-0762">Sugar transport</keyword>
<dbReference type="GO" id="GO:0005634">
    <property type="term" value="C:nucleus"/>
    <property type="evidence" value="ECO:0007669"/>
    <property type="project" value="UniProtKB-SubCell"/>
</dbReference>
<dbReference type="InterPro" id="IPR033389">
    <property type="entry name" value="AUX/IAA_dom"/>
</dbReference>
<protein>
    <recommendedName>
        <fullName evidence="13">Auxin-induced protein</fullName>
    </recommendedName>
</protein>
<organism evidence="17 18">
    <name type="scientific">Arachis hypogaea</name>
    <name type="common">Peanut</name>
    <dbReference type="NCBI Taxonomy" id="3818"/>
    <lineage>
        <taxon>Eukaryota</taxon>
        <taxon>Viridiplantae</taxon>
        <taxon>Streptophyta</taxon>
        <taxon>Embryophyta</taxon>
        <taxon>Tracheophyta</taxon>
        <taxon>Spermatophyta</taxon>
        <taxon>Magnoliopsida</taxon>
        <taxon>eudicotyledons</taxon>
        <taxon>Gunneridae</taxon>
        <taxon>Pentapetalae</taxon>
        <taxon>rosids</taxon>
        <taxon>fabids</taxon>
        <taxon>Fabales</taxon>
        <taxon>Fabaceae</taxon>
        <taxon>Papilionoideae</taxon>
        <taxon>50 kb inversion clade</taxon>
        <taxon>dalbergioids sensu lato</taxon>
        <taxon>Dalbergieae</taxon>
        <taxon>Pterocarpus clade</taxon>
        <taxon>Arachis</taxon>
    </lineage>
</organism>
<evidence type="ECO:0000256" key="11">
    <source>
        <dbReference type="ARBA" id="ARBA00023242"/>
    </source>
</evidence>
<evidence type="ECO:0000256" key="6">
    <source>
        <dbReference type="ARBA" id="ARBA00022692"/>
    </source>
</evidence>
<evidence type="ECO:0000259" key="15">
    <source>
        <dbReference type="PROSITE" id="PS50850"/>
    </source>
</evidence>
<dbReference type="Pfam" id="PF02309">
    <property type="entry name" value="AUX_IAA"/>
    <property type="match status" value="1"/>
</dbReference>
<keyword evidence="6 14" id="KW-0812">Transmembrane</keyword>
<evidence type="ECO:0000256" key="4">
    <source>
        <dbReference type="ARBA" id="ARBA00011726"/>
    </source>
</evidence>
<dbReference type="Pfam" id="PF00083">
    <property type="entry name" value="Sugar_tr"/>
    <property type="match status" value="1"/>
</dbReference>
<dbReference type="Gene3D" id="1.20.1250.20">
    <property type="entry name" value="MFS general substrate transporter like domains"/>
    <property type="match status" value="1"/>
</dbReference>
<gene>
    <name evidence="17" type="ORF">DS421_19g649120</name>
</gene>
<reference evidence="17 18" key="1">
    <citation type="submission" date="2020-01" db="EMBL/GenBank/DDBJ databases">
        <title>Genome sequence of Arachis hypogaea, cultivar Shitouqi.</title>
        <authorList>
            <person name="Zhuang W."/>
            <person name="Chen H."/>
            <person name="Varshney R."/>
            <person name="Wang D."/>
            <person name="Ming R."/>
        </authorList>
    </citation>
    <scope>NUCLEOTIDE SEQUENCE [LARGE SCALE GENOMIC DNA]</scope>
    <source>
        <tissue evidence="17">Young leaf</tissue>
    </source>
</reference>
<evidence type="ECO:0000256" key="5">
    <source>
        <dbReference type="ARBA" id="ARBA00022597"/>
    </source>
</evidence>
<evidence type="ECO:0000256" key="12">
    <source>
        <dbReference type="ARBA" id="ARBA00023294"/>
    </source>
</evidence>
<dbReference type="AlphaFoldDB" id="A0A6B9V6J7"/>
<evidence type="ECO:0000256" key="3">
    <source>
        <dbReference type="ARBA" id="ARBA00010992"/>
    </source>
</evidence>
<dbReference type="InterPro" id="IPR020846">
    <property type="entry name" value="MFS_dom"/>
</dbReference>
<feature type="domain" description="PB1" evidence="16">
    <location>
        <begin position="72"/>
        <end position="146"/>
    </location>
</feature>
<comment type="subunit">
    <text evidence="4 13">Homodimers and heterodimers.</text>
</comment>
<dbReference type="GO" id="GO:0016020">
    <property type="term" value="C:membrane"/>
    <property type="evidence" value="ECO:0007669"/>
    <property type="project" value="UniProtKB-SubCell"/>
</dbReference>
<dbReference type="InterPro" id="IPR053793">
    <property type="entry name" value="PB1-like"/>
</dbReference>
<keyword evidence="9 14" id="KW-0472">Membrane</keyword>
<keyword evidence="5 17" id="KW-0813">Transport</keyword>
<dbReference type="SUPFAM" id="SSF54277">
    <property type="entry name" value="CAD &amp; PB1 domains"/>
    <property type="match status" value="1"/>
</dbReference>
<dbReference type="EMBL" id="CP031001">
    <property type="protein sequence ID" value="QHN77030.1"/>
    <property type="molecule type" value="Genomic_DNA"/>
</dbReference>
<evidence type="ECO:0000313" key="18">
    <source>
        <dbReference type="Proteomes" id="UP000464620"/>
    </source>
</evidence>
<keyword evidence="10 13" id="KW-0804">Transcription</keyword>
<keyword evidence="11 13" id="KW-0539">Nucleus</keyword>
<evidence type="ECO:0000256" key="13">
    <source>
        <dbReference type="RuleBase" id="RU004549"/>
    </source>
</evidence>
<keyword evidence="7 14" id="KW-1133">Transmembrane helix</keyword>
<comment type="similarity">
    <text evidence="13">Belongs to the Aux/IAA family.</text>
</comment>
<keyword evidence="12 13" id="KW-0927">Auxin signaling pathway</keyword>
<dbReference type="InterPro" id="IPR005828">
    <property type="entry name" value="MFS_sugar_transport-like"/>
</dbReference>
<dbReference type="PROSITE" id="PS51745">
    <property type="entry name" value="PB1"/>
    <property type="match status" value="1"/>
</dbReference>
<dbReference type="PROSITE" id="PS50850">
    <property type="entry name" value="MFS"/>
    <property type="match status" value="1"/>
</dbReference>
<evidence type="ECO:0000256" key="7">
    <source>
        <dbReference type="ARBA" id="ARBA00022989"/>
    </source>
</evidence>
<sequence length="150" mass="16804">MGLLSFVVPVYVAEVTPKNLRGGFTTVHQLMICCGVSLTYLIGAFLNWRILALIGIIPCSAQVLSLPFIPESPRWLVYMEGILIGRKLDTTILWGIEMDEVVVQPGERCHVLTYEDEEGDLVMVGDVPWEMFASTVKRLKITRVDTFITS</sequence>
<accession>A0A6B9V6J7</accession>
<evidence type="ECO:0000256" key="1">
    <source>
        <dbReference type="ARBA" id="ARBA00004123"/>
    </source>
</evidence>
<evidence type="ECO:0000313" key="17">
    <source>
        <dbReference type="EMBL" id="QHN77030.1"/>
    </source>
</evidence>
<evidence type="ECO:0000256" key="8">
    <source>
        <dbReference type="ARBA" id="ARBA00023015"/>
    </source>
</evidence>
<dbReference type="SUPFAM" id="SSF103473">
    <property type="entry name" value="MFS general substrate transporter"/>
    <property type="match status" value="1"/>
</dbReference>
<feature type="transmembrane region" description="Helical" evidence="14">
    <location>
        <begin position="20"/>
        <end position="43"/>
    </location>
</feature>
<evidence type="ECO:0000256" key="10">
    <source>
        <dbReference type="ARBA" id="ARBA00023163"/>
    </source>
</evidence>
<dbReference type="InterPro" id="IPR036259">
    <property type="entry name" value="MFS_trans_sf"/>
</dbReference>
<evidence type="ECO:0000256" key="2">
    <source>
        <dbReference type="ARBA" id="ARBA00004141"/>
    </source>
</evidence>
<dbReference type="Proteomes" id="UP000464620">
    <property type="component" value="Chromosome B09"/>
</dbReference>
<evidence type="ECO:0000256" key="9">
    <source>
        <dbReference type="ARBA" id="ARBA00023136"/>
    </source>
</evidence>
<dbReference type="GO" id="GO:0009734">
    <property type="term" value="P:auxin-activated signaling pathway"/>
    <property type="evidence" value="ECO:0007669"/>
    <property type="project" value="UniProtKB-UniRule"/>
</dbReference>
<dbReference type="PANTHER" id="PTHR48021">
    <property type="match status" value="1"/>
</dbReference>
<feature type="domain" description="Major facilitator superfamily (MFS) profile" evidence="15">
    <location>
        <begin position="1"/>
        <end position="150"/>
    </location>
</feature>
<keyword evidence="8 13" id="KW-0805">Transcription regulation</keyword>
<comment type="function">
    <text evidence="13">Aux/IAA proteins are short-lived transcriptional factors that function as repressors of early auxin response genes at low auxin concentrations.</text>
</comment>
<evidence type="ECO:0000256" key="14">
    <source>
        <dbReference type="SAM" id="Phobius"/>
    </source>
</evidence>
<comment type="subcellular location">
    <subcellularLocation>
        <location evidence="2">Membrane</location>
        <topology evidence="2">Multi-pass membrane protein</topology>
    </subcellularLocation>
    <subcellularLocation>
        <location evidence="1 13">Nucleus</location>
    </subcellularLocation>
</comment>
<proteinExistence type="inferred from homology"/>
<name>A0A6B9V6J7_ARAHY</name>
<comment type="similarity">
    <text evidence="3">Belongs to the major facilitator superfamily. Sugar transporter (TC 2.A.1.1) family.</text>
</comment>
<dbReference type="GO" id="GO:0022857">
    <property type="term" value="F:transmembrane transporter activity"/>
    <property type="evidence" value="ECO:0007669"/>
    <property type="project" value="InterPro"/>
</dbReference>
<dbReference type="InterPro" id="IPR050549">
    <property type="entry name" value="MFS_Trehalose_Transporter"/>
</dbReference>